<evidence type="ECO:0000313" key="3">
    <source>
        <dbReference type="EMBL" id="NNG67946.1"/>
    </source>
</evidence>
<comment type="similarity">
    <text evidence="1">Belongs to the UDP-N-acetylglucosamine 2-epimerase family.</text>
</comment>
<dbReference type="Gene3D" id="3.40.50.2000">
    <property type="entry name" value="Glycogen Phosphorylase B"/>
    <property type="match status" value="1"/>
</dbReference>
<dbReference type="InterPro" id="IPR029767">
    <property type="entry name" value="WecB-like"/>
</dbReference>
<gene>
    <name evidence="3" type="ORF">HKI81_12240</name>
</gene>
<dbReference type="PANTHER" id="PTHR43174:SF1">
    <property type="entry name" value="UDP-N-ACETYLGLUCOSAMINE 2-EPIMERASE"/>
    <property type="match status" value="1"/>
</dbReference>
<name>A0A7Y2PNN0_9THEO</name>
<dbReference type="GO" id="GO:0016853">
    <property type="term" value="F:isomerase activity"/>
    <property type="evidence" value="ECO:0007669"/>
    <property type="project" value="UniProtKB-KW"/>
</dbReference>
<reference evidence="3 4" key="1">
    <citation type="submission" date="2020-04" db="EMBL/GenBank/DDBJ databases">
        <title>Draft genome sequence of Caldanaerobacter sunterraneus. strain 1523vc isolated from Griffin hot spring, Kamchatka, Russia.</title>
        <authorList>
            <person name="Toshchakov S.V."/>
            <person name="Podosokorskaya O.A."/>
            <person name="Kublanov I.V."/>
            <person name="Korzhenkov A."/>
            <person name="Patrushev M.V."/>
        </authorList>
    </citation>
    <scope>NUCLEOTIDE SEQUENCE [LARGE SCALE GENOMIC DNA]</scope>
    <source>
        <strain evidence="3 4">1523vc</strain>
    </source>
</reference>
<evidence type="ECO:0000259" key="2">
    <source>
        <dbReference type="Pfam" id="PF02350"/>
    </source>
</evidence>
<dbReference type="PANTHER" id="PTHR43174">
    <property type="entry name" value="UDP-N-ACETYLGLUCOSAMINE 2-EPIMERASE"/>
    <property type="match status" value="1"/>
</dbReference>
<proteinExistence type="inferred from homology"/>
<dbReference type="EMBL" id="JABEQB010000048">
    <property type="protein sequence ID" value="NNG67946.1"/>
    <property type="molecule type" value="Genomic_DNA"/>
</dbReference>
<dbReference type="Proteomes" id="UP000529861">
    <property type="component" value="Unassembled WGS sequence"/>
</dbReference>
<dbReference type="SUPFAM" id="SSF53756">
    <property type="entry name" value="UDP-Glycosyltransferase/glycogen phosphorylase"/>
    <property type="match status" value="1"/>
</dbReference>
<dbReference type="AlphaFoldDB" id="A0A7Y2PNN0"/>
<keyword evidence="1" id="KW-0413">Isomerase</keyword>
<organism evidence="3 4">
    <name type="scientific">Caldanaerobacter subterraneus</name>
    <dbReference type="NCBI Taxonomy" id="911092"/>
    <lineage>
        <taxon>Bacteria</taxon>
        <taxon>Bacillati</taxon>
        <taxon>Bacillota</taxon>
        <taxon>Clostridia</taxon>
        <taxon>Thermoanaerobacterales</taxon>
        <taxon>Thermoanaerobacteraceae</taxon>
        <taxon>Caldanaerobacter</taxon>
    </lineage>
</organism>
<comment type="caution">
    <text evidence="3">The sequence shown here is derived from an EMBL/GenBank/DDBJ whole genome shotgun (WGS) entry which is preliminary data.</text>
</comment>
<evidence type="ECO:0000256" key="1">
    <source>
        <dbReference type="RuleBase" id="RU003513"/>
    </source>
</evidence>
<sequence>MKIMSLVGARPQFIKEAVLQEHFIKNDIQEVLVHSGQHYDYDMSDVFFKVLGMRKPDYNLNVGSGSYRKYLVPQ</sequence>
<dbReference type="InterPro" id="IPR003331">
    <property type="entry name" value="UDP_GlcNAc_Epimerase_2_dom"/>
</dbReference>
<feature type="domain" description="UDP-N-acetylglucosamine 2-epimerase" evidence="2">
    <location>
        <begin position="26"/>
        <end position="69"/>
    </location>
</feature>
<accession>A0A7Y2PNN0</accession>
<protein>
    <recommendedName>
        <fullName evidence="2">UDP-N-acetylglucosamine 2-epimerase domain-containing protein</fullName>
    </recommendedName>
</protein>
<dbReference type="Pfam" id="PF02350">
    <property type="entry name" value="Epimerase_2"/>
    <property type="match status" value="1"/>
</dbReference>
<evidence type="ECO:0000313" key="4">
    <source>
        <dbReference type="Proteomes" id="UP000529861"/>
    </source>
</evidence>